<comment type="subcellular location">
    <subcellularLocation>
        <location evidence="1">Nucleus</location>
        <location evidence="1">Nucleolus</location>
    </subcellularLocation>
</comment>
<proteinExistence type="predicted"/>
<evidence type="ECO:0000256" key="2">
    <source>
        <dbReference type="ARBA" id="ARBA00022517"/>
    </source>
</evidence>
<sequence>MGIVGMTIVANSSPYVNFFLNIHMGKDWEFGTVLLSIFLLLGLDEFMPLLNWLLSYLLERVHCVDSENLPTVDQRPSNSPTRRKRKSTGQNEKWSLDESEKGGPKQKERILIAKGCSFSKNRCNELLSSSILISMITYLHALDLIGILHKKAKRLYFNDFGTDGGPAAKYLNPSFLTSPFFFAFSAIEELKLIGNYLKGSRPILTFSSNFDKDVLWKLLKEMIIQKFTSSPNHSMKAKASCIFLSWNIFYGHKSLRSVSLSQGLYRGGVKKRMRVLFKDLGTKLFRVSLVWPKEKIEKRQKINVERRSREKLSCLQVLEQNNRVVQSSFSWVFGIEALNLLEASVELGQTRRIDLEQAKITQGVQIYQGQEEIGQIYKPRIYPKVEEIIVLTPVKAPPTRSTRKSTSVVRRRTMLVGFTPHLKPSEEVLESRLVTHEAIQDLIKLSNAIIVEERKSLELHHMTLRITLCLFMVYGLWSMVYGLWSMVVVEDYGIQGGPRLLLCLCDGNSWHLLDTLITQPLCT</sequence>
<dbReference type="AlphaFoldDB" id="A0A9I9EIZ4"/>
<evidence type="ECO:0000256" key="1">
    <source>
        <dbReference type="ARBA" id="ARBA00004604"/>
    </source>
</evidence>
<keyword evidence="2" id="KW-0690">Ribosome biogenesis</keyword>
<dbReference type="PANTHER" id="PTHR13634">
    <property type="entry name" value="RIBOSOME BIOGENESIS PROTEIN BRIX"/>
    <property type="match status" value="1"/>
</dbReference>
<evidence type="ECO:0000313" key="5">
    <source>
        <dbReference type="EnsemblPlants" id="MELO3C034411.2.1"/>
    </source>
</evidence>
<name>A0A9I9EIZ4_CUCME</name>
<feature type="compositionally biased region" description="Basic and acidic residues" evidence="3">
    <location>
        <begin position="94"/>
        <end position="106"/>
    </location>
</feature>
<evidence type="ECO:0000256" key="4">
    <source>
        <dbReference type="SAM" id="Phobius"/>
    </source>
</evidence>
<keyword evidence="4" id="KW-1133">Transmembrane helix</keyword>
<accession>A0A9I9EIZ4</accession>
<dbReference type="Gramene" id="MELO3C034411.2.1">
    <property type="protein sequence ID" value="MELO3C034411.2.1"/>
    <property type="gene ID" value="MELO3C034411.2"/>
</dbReference>
<organism evidence="5">
    <name type="scientific">Cucumis melo</name>
    <name type="common">Muskmelon</name>
    <dbReference type="NCBI Taxonomy" id="3656"/>
    <lineage>
        <taxon>Eukaryota</taxon>
        <taxon>Viridiplantae</taxon>
        <taxon>Streptophyta</taxon>
        <taxon>Embryophyta</taxon>
        <taxon>Tracheophyta</taxon>
        <taxon>Spermatophyta</taxon>
        <taxon>Magnoliopsida</taxon>
        <taxon>eudicotyledons</taxon>
        <taxon>Gunneridae</taxon>
        <taxon>Pentapetalae</taxon>
        <taxon>rosids</taxon>
        <taxon>fabids</taxon>
        <taxon>Cucurbitales</taxon>
        <taxon>Cucurbitaceae</taxon>
        <taxon>Benincaseae</taxon>
        <taxon>Cucumis</taxon>
    </lineage>
</organism>
<dbReference type="EnsemblPlants" id="MELO3C034411.2.1">
    <property type="protein sequence ID" value="MELO3C034411.2.1"/>
    <property type="gene ID" value="MELO3C034411.2"/>
</dbReference>
<dbReference type="PANTHER" id="PTHR13634:SF0">
    <property type="entry name" value="RIBOSOME BIOGENESIS PROTEIN BRX1 HOMOLOG"/>
    <property type="match status" value="1"/>
</dbReference>
<dbReference type="GO" id="GO:0003723">
    <property type="term" value="F:RNA binding"/>
    <property type="evidence" value="ECO:0007669"/>
    <property type="project" value="TreeGrafter"/>
</dbReference>
<dbReference type="GO" id="GO:0000027">
    <property type="term" value="P:ribosomal large subunit assembly"/>
    <property type="evidence" value="ECO:0007669"/>
    <property type="project" value="TreeGrafter"/>
</dbReference>
<feature type="region of interest" description="Disordered" evidence="3">
    <location>
        <begin position="69"/>
        <end position="106"/>
    </location>
</feature>
<keyword evidence="4" id="KW-0812">Transmembrane</keyword>
<dbReference type="InterPro" id="IPR026532">
    <property type="entry name" value="BRX1"/>
</dbReference>
<protein>
    <submittedName>
        <fullName evidence="5">Uncharacterized protein</fullName>
    </submittedName>
</protein>
<evidence type="ECO:0000256" key="3">
    <source>
        <dbReference type="SAM" id="MobiDB-lite"/>
    </source>
</evidence>
<feature type="transmembrane region" description="Helical" evidence="4">
    <location>
        <begin position="464"/>
        <end position="484"/>
    </location>
</feature>
<reference evidence="5" key="1">
    <citation type="submission" date="2023-03" db="UniProtKB">
        <authorList>
            <consortium name="EnsemblPlants"/>
        </authorList>
    </citation>
    <scope>IDENTIFICATION</scope>
</reference>
<dbReference type="GO" id="GO:0005730">
    <property type="term" value="C:nucleolus"/>
    <property type="evidence" value="ECO:0007669"/>
    <property type="project" value="UniProtKB-SubCell"/>
</dbReference>
<keyword evidence="4" id="KW-0472">Membrane</keyword>
<feature type="compositionally biased region" description="Polar residues" evidence="3">
    <location>
        <begin position="69"/>
        <end position="80"/>
    </location>
</feature>